<name>A0A6J5PE36_9CAUD</name>
<evidence type="ECO:0000256" key="1">
    <source>
        <dbReference type="SAM" id="MobiDB-lite"/>
    </source>
</evidence>
<feature type="compositionally biased region" description="Basic and acidic residues" evidence="1">
    <location>
        <begin position="58"/>
        <end position="68"/>
    </location>
</feature>
<evidence type="ECO:0000313" key="4">
    <source>
        <dbReference type="EMBL" id="CAB4195484.1"/>
    </source>
</evidence>
<evidence type="ECO:0000313" key="2">
    <source>
        <dbReference type="EMBL" id="CAB4169457.1"/>
    </source>
</evidence>
<dbReference type="EMBL" id="LR797379">
    <property type="protein sequence ID" value="CAB4211678.1"/>
    <property type="molecule type" value="Genomic_DNA"/>
</dbReference>
<evidence type="ECO:0000313" key="5">
    <source>
        <dbReference type="EMBL" id="CAB4211678.1"/>
    </source>
</evidence>
<sequence length="94" mass="9931">MNMKKPRMPKISGDMNAGMEMPRFGARAMRPGGMAKGGNVHPDAAMDKKLIRKEIAAAEKAEGPESKGMKKGGIAKMARGGGVETKGKTKGKFV</sequence>
<dbReference type="EMBL" id="LR797245">
    <property type="protein sequence ID" value="CAB4195484.1"/>
    <property type="molecule type" value="Genomic_DNA"/>
</dbReference>
<dbReference type="EMBL" id="LR797017">
    <property type="protein sequence ID" value="CAB4181820.1"/>
    <property type="molecule type" value="Genomic_DNA"/>
</dbReference>
<evidence type="ECO:0000313" key="3">
    <source>
        <dbReference type="EMBL" id="CAB4181820.1"/>
    </source>
</evidence>
<feature type="region of interest" description="Disordered" evidence="1">
    <location>
        <begin position="58"/>
        <end position="94"/>
    </location>
</feature>
<organism evidence="2">
    <name type="scientific">uncultured Caudovirales phage</name>
    <dbReference type="NCBI Taxonomy" id="2100421"/>
    <lineage>
        <taxon>Viruses</taxon>
        <taxon>Duplodnaviria</taxon>
        <taxon>Heunggongvirae</taxon>
        <taxon>Uroviricota</taxon>
        <taxon>Caudoviricetes</taxon>
        <taxon>Peduoviridae</taxon>
        <taxon>Maltschvirus</taxon>
        <taxon>Maltschvirus maltsch</taxon>
    </lineage>
</organism>
<protein>
    <submittedName>
        <fullName evidence="2">Uncharacterized protein</fullName>
    </submittedName>
</protein>
<reference evidence="2" key="1">
    <citation type="submission" date="2020-05" db="EMBL/GenBank/DDBJ databases">
        <authorList>
            <person name="Chiriac C."/>
            <person name="Salcher M."/>
            <person name="Ghai R."/>
            <person name="Kavagutti S V."/>
        </authorList>
    </citation>
    <scope>NUCLEOTIDE SEQUENCE</scope>
</reference>
<accession>A0A6J5PE36</accession>
<proteinExistence type="predicted"/>
<dbReference type="EMBL" id="LR796842">
    <property type="protein sequence ID" value="CAB4169457.1"/>
    <property type="molecule type" value="Genomic_DNA"/>
</dbReference>
<gene>
    <name evidence="3" type="ORF">UFOVP1070_69</name>
    <name evidence="4" type="ORF">UFOVP1302_14</name>
    <name evidence="5" type="ORF">UFOVP1416_17</name>
    <name evidence="2" type="ORF">UFOVP895_17</name>
</gene>